<dbReference type="EMBL" id="ACNN01000016">
    <property type="protein sequence ID" value="EEN83022.1"/>
    <property type="molecule type" value="Genomic_DNA"/>
</dbReference>
<evidence type="ECO:0000313" key="7">
    <source>
        <dbReference type="EMBL" id="EEN83022.1"/>
    </source>
</evidence>
<evidence type="ECO:0000313" key="8">
    <source>
        <dbReference type="Proteomes" id="UP000004295"/>
    </source>
</evidence>
<dbReference type="Gene3D" id="2.40.110.10">
    <property type="entry name" value="Butyryl-CoA Dehydrogenase, subunit A, domain 2"/>
    <property type="match status" value="1"/>
</dbReference>
<reference evidence="7 8" key="1">
    <citation type="submission" date="2009-04" db="EMBL/GenBank/DDBJ databases">
        <authorList>
            <person name="Sebastian Y."/>
            <person name="Madupu R."/>
            <person name="Durkin A.S."/>
            <person name="Torralba M."/>
            <person name="Methe B."/>
            <person name="Sutton G.G."/>
            <person name="Strausberg R.L."/>
            <person name="Nelson K.E."/>
        </authorList>
    </citation>
    <scope>NUCLEOTIDE SEQUENCE [LARGE SCALE GENOMIC DNA]</scope>
    <source>
        <strain evidence="8">ATCC 35406 / BCRC 14492 / JCM 8526 / NCTC 13058 / HG 370</strain>
    </source>
</reference>
<dbReference type="InterPro" id="IPR046373">
    <property type="entry name" value="Acyl-CoA_Oxase/DH_mid-dom_sf"/>
</dbReference>
<keyword evidence="3" id="KW-0560">Oxidoreductase</keyword>
<dbReference type="STRING" id="553175.POREN0001_0939"/>
<evidence type="ECO:0000256" key="1">
    <source>
        <dbReference type="ARBA" id="ARBA00022630"/>
    </source>
</evidence>
<dbReference type="eggNOG" id="COG2368">
    <property type="taxonomic scope" value="Bacteria"/>
</dbReference>
<evidence type="ECO:0000256" key="3">
    <source>
        <dbReference type="ARBA" id="ARBA00023002"/>
    </source>
</evidence>
<dbReference type="InterPro" id="IPR009100">
    <property type="entry name" value="AcylCoA_DH/oxidase_NM_dom_sf"/>
</dbReference>
<dbReference type="Gene3D" id="1.20.140.10">
    <property type="entry name" value="Butyryl-CoA Dehydrogenase, subunit A, domain 3"/>
    <property type="match status" value="1"/>
</dbReference>
<dbReference type="Pfam" id="PF03241">
    <property type="entry name" value="HpaB"/>
    <property type="match status" value="1"/>
</dbReference>
<keyword evidence="7" id="KW-0413">Isomerase</keyword>
<dbReference type="AlphaFoldDB" id="C3JA17"/>
<proteinExistence type="predicted"/>
<dbReference type="Pfam" id="PF11794">
    <property type="entry name" value="HpaB_N"/>
    <property type="match status" value="1"/>
</dbReference>
<feature type="domain" description="HpaB/PvcC/4-BUDH N-terminal" evidence="6">
    <location>
        <begin position="25"/>
        <end position="295"/>
    </location>
</feature>
<evidence type="ECO:0000256" key="2">
    <source>
        <dbReference type="ARBA" id="ARBA00022827"/>
    </source>
</evidence>
<name>C3JA17_POREA</name>
<dbReference type="SUPFAM" id="SSF56645">
    <property type="entry name" value="Acyl-CoA dehydrogenase NM domain-like"/>
    <property type="match status" value="1"/>
</dbReference>
<comment type="caution">
    <text evidence="7">The sequence shown here is derived from an EMBL/GenBank/DDBJ whole genome shotgun (WGS) entry which is preliminary data.</text>
</comment>
<evidence type="ECO:0000256" key="4">
    <source>
        <dbReference type="PIRSR" id="PIRSR000331-2"/>
    </source>
</evidence>
<dbReference type="GO" id="GO:0016853">
    <property type="term" value="F:isomerase activity"/>
    <property type="evidence" value="ECO:0007669"/>
    <property type="project" value="UniProtKB-KW"/>
</dbReference>
<dbReference type="PANTHER" id="PTHR36117:SF3">
    <property type="entry name" value="4-HYDROXYPHENYLACETATE 3-MONOOXYGENASE-RELATED"/>
    <property type="match status" value="1"/>
</dbReference>
<keyword evidence="1" id="KW-0285">Flavoprotein</keyword>
<dbReference type="PANTHER" id="PTHR36117">
    <property type="entry name" value="4-HYDROXYPHENYLACETATE 3-MONOOXYGENASE-RELATED"/>
    <property type="match status" value="1"/>
</dbReference>
<dbReference type="PIRSF" id="PIRSF000331">
    <property type="entry name" value="HpaA_HpaB"/>
    <property type="match status" value="1"/>
</dbReference>
<dbReference type="InterPro" id="IPR024719">
    <property type="entry name" value="HpaB/PvcC/4-BUDH_C"/>
</dbReference>
<sequence>MGTPPFSCGGVHLAIKRKGIKVMMTREEYIESLRKLDLKVYFMGKRIENPVDHPIIRPSLNSVAMSYELAQKDEYKELMTATSNITGKTINRFCHIHQNAGDLVKKVKMQRLMGQKTAACFQRCVGMDAFNAIYSTTYDMDQELGTEYHKRFVKYLEMVQERDLVVDGAMTDPKGDRSLSPSQQPDPDMFLHITEIRPDGIVVCGAKAHQTGAVNSHEHLIMPTQAMKEEDKAYAVSFAIESDAPGIIMIYGRQSCDTRKMEEGADIDLGNNTFGGHEALVVFDNVFIPNERVFMCQEYKYAGMMVERFAGYHRQSYGGCKVGVGDVLIGAAALAADYNGVPKASHIKDKLIEMIHLNETLYACGIACSAEGKPTKSGNYLIDLLLANVCKQNVTRLPYEIARLAEDIAGGIMVTMPAEQDLRDDMLGPVVRKYLQGAAGTDVENRMRVLRLIENITLGTAAVGYRTESMHGAGSPQAQRIMIQRQGNLEAKKQLAREIAHVDVSKDHVAGK</sequence>
<dbReference type="GO" id="GO:0016627">
    <property type="term" value="F:oxidoreductase activity, acting on the CH-CH group of donors"/>
    <property type="evidence" value="ECO:0007669"/>
    <property type="project" value="InterPro"/>
</dbReference>
<feature type="binding site" evidence="4">
    <location>
        <position position="211"/>
    </location>
    <ligand>
        <name>FAD</name>
        <dbReference type="ChEBI" id="CHEBI:57692"/>
    </ligand>
</feature>
<keyword evidence="2 4" id="KW-0274">FAD</keyword>
<dbReference type="Gene3D" id="1.10.3140.10">
    <property type="entry name" value="4-hydroxybutyryl-coa dehydratase, domain 1"/>
    <property type="match status" value="1"/>
</dbReference>
<protein>
    <submittedName>
        <fullName evidence="7">Gamma-aminobutyrate metabolism dehydratase/isomerase</fullName>
    </submittedName>
</protein>
<accession>C3JA17</accession>
<dbReference type="InterPro" id="IPR024674">
    <property type="entry name" value="HpaB/PvcC/4-BUDH_N"/>
</dbReference>
<evidence type="ECO:0000259" key="5">
    <source>
        <dbReference type="Pfam" id="PF03241"/>
    </source>
</evidence>
<feature type="domain" description="HpaB/PvcC/4-BUDH C-terminal" evidence="5">
    <location>
        <begin position="302"/>
        <end position="500"/>
    </location>
</feature>
<dbReference type="InterPro" id="IPR004925">
    <property type="entry name" value="HpaB/PvcC/4-BUDH"/>
</dbReference>
<keyword evidence="8" id="KW-1185">Reference proteome</keyword>
<gene>
    <name evidence="7" type="primary">abfD</name>
    <name evidence="7" type="ORF">POREN0001_0939</name>
</gene>
<dbReference type="InterPro" id="IPR036250">
    <property type="entry name" value="AcylCo_DH-like_C"/>
</dbReference>
<organism evidence="7 8">
    <name type="scientific">Porphyromonas endodontalis (strain ATCC 35406 / DSM 24491 / JCM 8526 / CCUG 16442 / BCRC 14492 / NCTC 13058 / HG 370)</name>
    <name type="common">Bacteroides endodontalis</name>
    <dbReference type="NCBI Taxonomy" id="553175"/>
    <lineage>
        <taxon>Bacteria</taxon>
        <taxon>Pseudomonadati</taxon>
        <taxon>Bacteroidota</taxon>
        <taxon>Bacteroidia</taxon>
        <taxon>Bacteroidales</taxon>
        <taxon>Porphyromonadaceae</taxon>
        <taxon>Porphyromonas</taxon>
    </lineage>
</organism>
<dbReference type="SUPFAM" id="SSF47203">
    <property type="entry name" value="Acyl-CoA dehydrogenase C-terminal domain-like"/>
    <property type="match status" value="1"/>
</dbReference>
<dbReference type="Proteomes" id="UP000004295">
    <property type="component" value="Unassembled WGS sequence"/>
</dbReference>
<evidence type="ECO:0000259" key="6">
    <source>
        <dbReference type="Pfam" id="PF11794"/>
    </source>
</evidence>